<evidence type="ECO:0000259" key="6">
    <source>
        <dbReference type="SMART" id="SM00839"/>
    </source>
</evidence>
<dbReference type="Pfam" id="PF00208">
    <property type="entry name" value="ELFV_dehydrog"/>
    <property type="match status" value="1"/>
</dbReference>
<dbReference type="PANTHER" id="PTHR43571">
    <property type="entry name" value="NADP-SPECIFIC GLUTAMATE DEHYDROGENASE 1-RELATED"/>
    <property type="match status" value="1"/>
</dbReference>
<dbReference type="PRINTS" id="PR00082">
    <property type="entry name" value="GLFDHDRGNASE"/>
</dbReference>
<dbReference type="InterPro" id="IPR006096">
    <property type="entry name" value="Glu/Leu/Phe/Val/Trp_DH_C"/>
</dbReference>
<dbReference type="SMART" id="SM00839">
    <property type="entry name" value="ELFV_dehydrog"/>
    <property type="match status" value="1"/>
</dbReference>
<comment type="caution">
    <text evidence="7">The sequence shown here is derived from an EMBL/GenBank/DDBJ whole genome shotgun (WGS) entry which is preliminary data.</text>
</comment>
<evidence type="ECO:0000256" key="2">
    <source>
        <dbReference type="ARBA" id="ARBA00012907"/>
    </source>
</evidence>
<dbReference type="InterPro" id="IPR006095">
    <property type="entry name" value="Glu/Leu/Phe/Val/Trp_DH"/>
</dbReference>
<proteinExistence type="inferred from homology"/>
<comment type="similarity">
    <text evidence="1 4">Belongs to the Glu/Leu/Phe/Val dehydrogenases family.</text>
</comment>
<evidence type="ECO:0000313" key="7">
    <source>
        <dbReference type="EMBL" id="KAF7134884.1"/>
    </source>
</evidence>
<dbReference type="AlphaFoldDB" id="A0A834GGX1"/>
<dbReference type="GO" id="GO:0005829">
    <property type="term" value="C:cytosol"/>
    <property type="evidence" value="ECO:0007669"/>
    <property type="project" value="TreeGrafter"/>
</dbReference>
<feature type="compositionally biased region" description="Basic and acidic residues" evidence="5">
    <location>
        <begin position="62"/>
        <end position="71"/>
    </location>
</feature>
<dbReference type="InterPro" id="IPR036291">
    <property type="entry name" value="NAD(P)-bd_dom_sf"/>
</dbReference>
<dbReference type="GO" id="GO:0006537">
    <property type="term" value="P:glutamate biosynthetic process"/>
    <property type="evidence" value="ECO:0007669"/>
    <property type="project" value="TreeGrafter"/>
</dbReference>
<evidence type="ECO:0000256" key="1">
    <source>
        <dbReference type="ARBA" id="ARBA00006382"/>
    </source>
</evidence>
<dbReference type="FunFam" id="1.10.285.10:FF:000007">
    <property type="entry name" value="NADP-specific glutamate dehydrogenase"/>
    <property type="match status" value="1"/>
</dbReference>
<dbReference type="PANTHER" id="PTHR43571:SF1">
    <property type="entry name" value="NADP-SPECIFIC GLUTAMATE DEHYDROGENASE 1-RELATED"/>
    <property type="match status" value="1"/>
</dbReference>
<dbReference type="InterPro" id="IPR050724">
    <property type="entry name" value="Glu_Leu_Phe_Val_DH"/>
</dbReference>
<dbReference type="Pfam" id="PF02812">
    <property type="entry name" value="ELFV_dehydrog_N"/>
    <property type="match status" value="2"/>
</dbReference>
<dbReference type="FunFam" id="3.40.50.720:FF:000030">
    <property type="entry name" value="Glutamate dehydrogenase"/>
    <property type="match status" value="1"/>
</dbReference>
<feature type="domain" description="Glutamate/phenylalanine/leucine/valine/L-tryptophan dehydrogenase C-terminal" evidence="6">
    <location>
        <begin position="458"/>
        <end position="764"/>
    </location>
</feature>
<accession>A0A834GGX1</accession>
<evidence type="ECO:0000256" key="4">
    <source>
        <dbReference type="RuleBase" id="RU004417"/>
    </source>
</evidence>
<dbReference type="Pfam" id="PF25431">
    <property type="entry name" value="zf-C17orf113"/>
    <property type="match status" value="1"/>
</dbReference>
<keyword evidence="8" id="KW-1185">Reference proteome</keyword>
<evidence type="ECO:0000256" key="5">
    <source>
        <dbReference type="SAM" id="MobiDB-lite"/>
    </source>
</evidence>
<dbReference type="Gene3D" id="1.10.285.10">
    <property type="entry name" value="Glutamate Dehydrogenase, chain A, domain 3"/>
    <property type="match status" value="1"/>
</dbReference>
<dbReference type="SUPFAM" id="SSF53223">
    <property type="entry name" value="Aminoacid dehydrogenase-like, N-terminal domain"/>
    <property type="match status" value="2"/>
</dbReference>
<evidence type="ECO:0000256" key="3">
    <source>
        <dbReference type="ARBA" id="ARBA00023002"/>
    </source>
</evidence>
<sequence>MLLPVGGLEMNSTMDDMSLLHAHRHHLVVRELGEEIDLEIGPGDDDPTFSSTPLISGPTREPSVEEHDDSKHMVMVSQLSSEDQDLSKSHSGKRKKKVVKRWREEWADTYKWAYVDVKEGTARIFCSVCREYGRKHRRNPYGNEGSRNMQMSALEEHNNSLLHKEALRLQMASKDKIIVDKPIYVKALMSKTAGTIVEAAVKRDPHEFEFIQCAQEVVHALERVIAKNSHYVNMMERLLEPERMIVFRVPWVDDRGEAHVNRGFRVQFNQTLGPCRGGLRFHSSMNLSIAKFLGFQQPGLLPHYFLPDPDLAVIERQLHYIPENVHLHLFGSIWGSFTSREHYRYTRGSWEPMAWLPHDRFSPLLNMTLKCALSPYKLGGAAGGSDLDPKGKSDGEIMRFCQSYINELYRYLGPDKDLPSEEMGVGAREMGYMFGQYRRLASHVQGSFTGPRIIWSGASLRTEATGYGLVFFAQLILADMNKELKGLRFILPAFTFTGITDCVDVAFALAGFSVGRCGVSGSGKIAMHVLEKLLAFGAIPITVSGMALVNAKGYLVDEDGFDYMKIQFLRDIKAQNRSLRDYSKTYARSKYYDEVKPWTERCDVAFPCASQNEIDQSDAINLVNSGCRILVEGSNMPCTPEAVDVLRKANVLIAPAIAAGAGGVAAGELELINWSPEEFESKLQELSPGYGQQFIPGPGYSSRSNPCRTPSGNCYAFEAMKQTYQRALKAATDFGYQKESPEALLHGAAISAFLSIASGIVSKTSLLIIEHTAMWATISYKLKEFTETKMVVIGSTLSPTQGIITGKIIVRSNSTNHDLLLGYKNKYLYLRATISNNRTRTECHNKRDQVPP</sequence>
<protein>
    <recommendedName>
        <fullName evidence="2">glutamate dehydrogenase (NADP(+))</fullName>
        <ecNumber evidence="2">1.4.1.4</ecNumber>
    </recommendedName>
</protein>
<organism evidence="7 8">
    <name type="scientific">Rhododendron simsii</name>
    <name type="common">Sims's rhododendron</name>
    <dbReference type="NCBI Taxonomy" id="118357"/>
    <lineage>
        <taxon>Eukaryota</taxon>
        <taxon>Viridiplantae</taxon>
        <taxon>Streptophyta</taxon>
        <taxon>Embryophyta</taxon>
        <taxon>Tracheophyta</taxon>
        <taxon>Spermatophyta</taxon>
        <taxon>Magnoliopsida</taxon>
        <taxon>eudicotyledons</taxon>
        <taxon>Gunneridae</taxon>
        <taxon>Pentapetalae</taxon>
        <taxon>asterids</taxon>
        <taxon>Ericales</taxon>
        <taxon>Ericaceae</taxon>
        <taxon>Ericoideae</taxon>
        <taxon>Rhodoreae</taxon>
        <taxon>Rhododendron</taxon>
    </lineage>
</organism>
<dbReference type="Gene3D" id="3.40.50.720">
    <property type="entry name" value="NAD(P)-binding Rossmann-like Domain"/>
    <property type="match status" value="1"/>
</dbReference>
<gene>
    <name evidence="7" type="ORF">RHSIM_Rhsim08G0231400</name>
</gene>
<dbReference type="Gene3D" id="3.40.50.10860">
    <property type="entry name" value="Leucine Dehydrogenase, chain A, domain 1"/>
    <property type="match status" value="2"/>
</dbReference>
<dbReference type="InterPro" id="IPR057456">
    <property type="entry name" value="Znf_C17orf113"/>
</dbReference>
<dbReference type="InterPro" id="IPR046346">
    <property type="entry name" value="Aminoacid_DH-like_N_sf"/>
</dbReference>
<dbReference type="EMBL" id="WJXA01000008">
    <property type="protein sequence ID" value="KAF7134884.1"/>
    <property type="molecule type" value="Genomic_DNA"/>
</dbReference>
<dbReference type="EC" id="1.4.1.4" evidence="2"/>
<evidence type="ECO:0000313" key="8">
    <source>
        <dbReference type="Proteomes" id="UP000626092"/>
    </source>
</evidence>
<dbReference type="GO" id="GO:0004354">
    <property type="term" value="F:glutamate dehydrogenase (NADP+) activity"/>
    <property type="evidence" value="ECO:0007669"/>
    <property type="project" value="UniProtKB-EC"/>
</dbReference>
<reference evidence="7" key="1">
    <citation type="submission" date="2019-11" db="EMBL/GenBank/DDBJ databases">
        <authorList>
            <person name="Liu Y."/>
            <person name="Hou J."/>
            <person name="Li T.-Q."/>
            <person name="Guan C.-H."/>
            <person name="Wu X."/>
            <person name="Wu H.-Z."/>
            <person name="Ling F."/>
            <person name="Zhang R."/>
            <person name="Shi X.-G."/>
            <person name="Ren J.-P."/>
            <person name="Chen E.-F."/>
            <person name="Sun J.-M."/>
        </authorList>
    </citation>
    <scope>NUCLEOTIDE SEQUENCE</scope>
    <source>
        <strain evidence="7">Adult_tree_wgs_1</strain>
        <tissue evidence="7">Leaves</tissue>
    </source>
</reference>
<dbReference type="Proteomes" id="UP000626092">
    <property type="component" value="Unassembled WGS sequence"/>
</dbReference>
<dbReference type="SUPFAM" id="SSF51735">
    <property type="entry name" value="NAD(P)-binding Rossmann-fold domains"/>
    <property type="match status" value="1"/>
</dbReference>
<name>A0A834GGX1_RHOSS</name>
<feature type="region of interest" description="Disordered" evidence="5">
    <location>
        <begin position="40"/>
        <end position="71"/>
    </location>
</feature>
<dbReference type="InterPro" id="IPR006097">
    <property type="entry name" value="Glu/Leu/Phe/Val/Trp_DH_dimer"/>
</dbReference>
<keyword evidence="3 4" id="KW-0560">Oxidoreductase</keyword>
<dbReference type="OrthoDB" id="6718861at2759"/>